<comment type="subcellular location">
    <subcellularLocation>
        <location evidence="1">Cell membrane</location>
    </subcellularLocation>
</comment>
<evidence type="ECO:0000256" key="2">
    <source>
        <dbReference type="ARBA" id="ARBA00022475"/>
    </source>
</evidence>
<name>A0A7W8IP17_9BACL</name>
<dbReference type="GO" id="GO:0004888">
    <property type="term" value="F:transmembrane signaling receptor activity"/>
    <property type="evidence" value="ECO:0007669"/>
    <property type="project" value="InterPro"/>
</dbReference>
<dbReference type="GO" id="GO:0007165">
    <property type="term" value="P:signal transduction"/>
    <property type="evidence" value="ECO:0007669"/>
    <property type="project" value="UniProtKB-KW"/>
</dbReference>
<dbReference type="Pfam" id="PF00672">
    <property type="entry name" value="HAMP"/>
    <property type="match status" value="1"/>
</dbReference>
<evidence type="ECO:0000256" key="7">
    <source>
        <dbReference type="SAM" id="Phobius"/>
    </source>
</evidence>
<dbReference type="PROSITE" id="PS50111">
    <property type="entry name" value="CHEMOTAXIS_TRANSDUC_2"/>
    <property type="match status" value="1"/>
</dbReference>
<dbReference type="AlphaFoldDB" id="A0A7W8IP17"/>
<keyword evidence="2" id="KW-1003">Cell membrane</keyword>
<dbReference type="PROSITE" id="PS50885">
    <property type="entry name" value="HAMP"/>
    <property type="match status" value="1"/>
</dbReference>
<dbReference type="EMBL" id="JACHEP010000003">
    <property type="protein sequence ID" value="MBB5324004.1"/>
    <property type="molecule type" value="Genomic_DNA"/>
</dbReference>
<evidence type="ECO:0000256" key="1">
    <source>
        <dbReference type="ARBA" id="ARBA00004236"/>
    </source>
</evidence>
<dbReference type="RefSeq" id="WP_183252337.1">
    <property type="nucleotide sequence ID" value="NZ_JACHEP010000003.1"/>
</dbReference>
<evidence type="ECO:0000256" key="6">
    <source>
        <dbReference type="PROSITE-ProRule" id="PRU00284"/>
    </source>
</evidence>
<dbReference type="SUPFAM" id="SSF58104">
    <property type="entry name" value="Methyl-accepting chemotaxis protein (MCP) signaling domain"/>
    <property type="match status" value="1"/>
</dbReference>
<evidence type="ECO:0000259" key="8">
    <source>
        <dbReference type="PROSITE" id="PS50111"/>
    </source>
</evidence>
<evidence type="ECO:0000313" key="11">
    <source>
        <dbReference type="Proteomes" id="UP000520011"/>
    </source>
</evidence>
<evidence type="ECO:0000256" key="4">
    <source>
        <dbReference type="ARBA" id="ARBA00023224"/>
    </source>
</evidence>
<dbReference type="Gene3D" id="1.10.287.950">
    <property type="entry name" value="Methyl-accepting chemotaxis protein"/>
    <property type="match status" value="1"/>
</dbReference>
<comment type="caution">
    <text evidence="10">The sequence shown here is derived from an EMBL/GenBank/DDBJ whole genome shotgun (WGS) entry which is preliminary data.</text>
</comment>
<dbReference type="Proteomes" id="UP000520011">
    <property type="component" value="Unassembled WGS sequence"/>
</dbReference>
<dbReference type="SMART" id="SM00283">
    <property type="entry name" value="MA"/>
    <property type="match status" value="1"/>
</dbReference>
<keyword evidence="3 7" id="KW-0472">Membrane</keyword>
<evidence type="ECO:0000313" key="10">
    <source>
        <dbReference type="EMBL" id="MBB5324004.1"/>
    </source>
</evidence>
<keyword evidence="11" id="KW-1185">Reference proteome</keyword>
<keyword evidence="4 6" id="KW-0807">Transducer</keyword>
<reference evidence="10 11" key="1">
    <citation type="submission" date="2020-08" db="EMBL/GenBank/DDBJ databases">
        <title>Genomic Encyclopedia of Type Strains, Phase IV (KMG-IV): sequencing the most valuable type-strain genomes for metagenomic binning, comparative biology and taxonomic classification.</title>
        <authorList>
            <person name="Goeker M."/>
        </authorList>
    </citation>
    <scope>NUCLEOTIDE SEQUENCE [LARGE SCALE GENOMIC DNA]</scope>
    <source>
        <strain evidence="10 11">DSM 16325</strain>
    </source>
</reference>
<feature type="domain" description="HAMP" evidence="9">
    <location>
        <begin position="70"/>
        <end position="123"/>
    </location>
</feature>
<dbReference type="PANTHER" id="PTHR32089">
    <property type="entry name" value="METHYL-ACCEPTING CHEMOTAXIS PROTEIN MCPB"/>
    <property type="match status" value="1"/>
</dbReference>
<dbReference type="InterPro" id="IPR004089">
    <property type="entry name" value="MCPsignal_dom"/>
</dbReference>
<gene>
    <name evidence="10" type="ORF">HNQ34_001096</name>
</gene>
<feature type="domain" description="Methyl-accepting transducer" evidence="8">
    <location>
        <begin position="142"/>
        <end position="378"/>
    </location>
</feature>
<dbReference type="InterPro" id="IPR004090">
    <property type="entry name" value="Chemotax_Me-accpt_rcpt"/>
</dbReference>
<evidence type="ECO:0000259" key="9">
    <source>
        <dbReference type="PROSITE" id="PS50885"/>
    </source>
</evidence>
<feature type="transmembrane region" description="Helical" evidence="7">
    <location>
        <begin position="12"/>
        <end position="37"/>
    </location>
</feature>
<dbReference type="PRINTS" id="PR00260">
    <property type="entry name" value="CHEMTRNSDUCR"/>
</dbReference>
<dbReference type="Gene3D" id="6.10.340.10">
    <property type="match status" value="1"/>
</dbReference>
<keyword evidence="7" id="KW-0812">Transmembrane</keyword>
<protein>
    <submittedName>
        <fullName evidence="10">Methyl-accepting chemotaxis protein</fullName>
    </submittedName>
</protein>
<sequence length="433" mass="47391">MKNKKYGFSLRLKLVVFTTVLAVITYSTSALFIYVLYDLFFSTFNKSLFTIIILVLGILWSGLLAYIAAGFITRPLQQLEQAAMKAANGQIDQDVPLSKSDDEIRALGLAFNEMLKNLRMMVRNIEENFALTNEKVIEITNASSSAVERSESIAQTIEEISKGANDSAVSMQTTAESVEDVLQIANQVQQKAQQSEQLVTDMVDTLHTSKKVIDSLVTGIQHLAQNNQASLGAVRRLEQHAKEVENIISLVGDIAGQTNLLALNASIEAARAGEHGKGFAVVAEEVRKLADESARAVQGISELIQNIQKEVVHVVAQINEQVKAANEEAAKGNDTNEAITEMTNSIHEVANAVHQIAELVKEQMKHIEKTSIQSQEVAAIAEETSAGALEVTAATQEQTAMINHVNELVGQLAEQARKLKNTIDSFNMKYEKE</sequence>
<evidence type="ECO:0000256" key="3">
    <source>
        <dbReference type="ARBA" id="ARBA00023136"/>
    </source>
</evidence>
<dbReference type="SMART" id="SM00304">
    <property type="entry name" value="HAMP"/>
    <property type="match status" value="1"/>
</dbReference>
<comment type="similarity">
    <text evidence="5">Belongs to the methyl-accepting chemotaxis (MCP) protein family.</text>
</comment>
<organism evidence="10 11">
    <name type="scientific">Anoxybacteroides tepidamans</name>
    <dbReference type="NCBI Taxonomy" id="265948"/>
    <lineage>
        <taxon>Bacteria</taxon>
        <taxon>Bacillati</taxon>
        <taxon>Bacillota</taxon>
        <taxon>Bacilli</taxon>
        <taxon>Bacillales</taxon>
        <taxon>Anoxybacillaceae</taxon>
        <taxon>Anoxybacteroides</taxon>
    </lineage>
</organism>
<dbReference type="PANTHER" id="PTHR32089:SF112">
    <property type="entry name" value="LYSOZYME-LIKE PROTEIN-RELATED"/>
    <property type="match status" value="1"/>
</dbReference>
<accession>A0A7W8IP17</accession>
<feature type="transmembrane region" description="Helical" evidence="7">
    <location>
        <begin position="49"/>
        <end position="72"/>
    </location>
</feature>
<keyword evidence="7" id="KW-1133">Transmembrane helix</keyword>
<dbReference type="CDD" id="cd06225">
    <property type="entry name" value="HAMP"/>
    <property type="match status" value="1"/>
</dbReference>
<dbReference type="Pfam" id="PF00015">
    <property type="entry name" value="MCPsignal"/>
    <property type="match status" value="1"/>
</dbReference>
<proteinExistence type="inferred from homology"/>
<dbReference type="GO" id="GO:0006935">
    <property type="term" value="P:chemotaxis"/>
    <property type="evidence" value="ECO:0007669"/>
    <property type="project" value="InterPro"/>
</dbReference>
<evidence type="ECO:0000256" key="5">
    <source>
        <dbReference type="ARBA" id="ARBA00029447"/>
    </source>
</evidence>
<dbReference type="InterPro" id="IPR003660">
    <property type="entry name" value="HAMP_dom"/>
</dbReference>
<dbReference type="GO" id="GO:0005886">
    <property type="term" value="C:plasma membrane"/>
    <property type="evidence" value="ECO:0007669"/>
    <property type="project" value="UniProtKB-SubCell"/>
</dbReference>